<keyword evidence="2" id="KW-1185">Reference proteome</keyword>
<reference evidence="1 2" key="1">
    <citation type="submission" date="2018-08" db="EMBL/GenBank/DDBJ databases">
        <title>Complete genome sequence of five Acinetobacter baumannii phages from Abidjan, Cote d'Ivoire.</title>
        <authorList>
            <person name="Essoh C."/>
            <person name="Vernadet J.-P."/>
            <person name="Vergnaud G."/>
            <person name="Resch G."/>
            <person name="Pourcel C."/>
        </authorList>
    </citation>
    <scope>NUCLEOTIDE SEQUENCE [LARGE SCALE GENOMIC DNA]</scope>
</reference>
<evidence type="ECO:0000313" key="1">
    <source>
        <dbReference type="EMBL" id="AYD82418.1"/>
    </source>
</evidence>
<sequence length="91" mass="10642">MKGVMLITADFDEKELHTQVYENIDHLVEDRTGWPSYADMKLYVDKHGYDSEECEGSEKMIIELVEDGFYVDEWHSYELHTGEFTMGVKSV</sequence>
<accession>A0A386KAK7</accession>
<dbReference type="Proteomes" id="UP000269940">
    <property type="component" value="Segment"/>
</dbReference>
<evidence type="ECO:0000313" key="2">
    <source>
        <dbReference type="Proteomes" id="UP000269940"/>
    </source>
</evidence>
<gene>
    <name evidence="1" type="ORF">Aci05_103</name>
</gene>
<organism evidence="1 2">
    <name type="scientific">Acinetobacter phage vB_AbaM_B09_Aci05</name>
    <dbReference type="NCBI Taxonomy" id="2315458"/>
    <lineage>
        <taxon>Viruses</taxon>
        <taxon>Duplodnaviria</taxon>
        <taxon>Heunggongvirae</taxon>
        <taxon>Uroviricota</taxon>
        <taxon>Caudoviricetes</taxon>
        <taxon>Saclayvirus</taxon>
        <taxon>Saclayvirus Aci05</taxon>
    </lineage>
</organism>
<name>A0A386KAK7_9CAUD</name>
<proteinExistence type="predicted"/>
<protein>
    <submittedName>
        <fullName evidence="1">Uncharacterized protein</fullName>
    </submittedName>
</protein>
<dbReference type="EMBL" id="MH746814">
    <property type="protein sequence ID" value="AYD82418.1"/>
    <property type="molecule type" value="Genomic_DNA"/>
</dbReference>